<keyword evidence="3 8" id="KW-0812">Transmembrane</keyword>
<dbReference type="EMBL" id="WTPW01001037">
    <property type="protein sequence ID" value="KAF0460901.1"/>
    <property type="molecule type" value="Genomic_DNA"/>
</dbReference>
<feature type="transmembrane region" description="Helical" evidence="8">
    <location>
        <begin position="518"/>
        <end position="544"/>
    </location>
</feature>
<feature type="transmembrane region" description="Helical" evidence="8">
    <location>
        <begin position="704"/>
        <end position="727"/>
    </location>
</feature>
<evidence type="ECO:0000256" key="8">
    <source>
        <dbReference type="SAM" id="Phobius"/>
    </source>
</evidence>
<evidence type="ECO:0000256" key="3">
    <source>
        <dbReference type="ARBA" id="ARBA00022692"/>
    </source>
</evidence>
<evidence type="ECO:0000259" key="9">
    <source>
        <dbReference type="PROSITE" id="PS50893"/>
    </source>
</evidence>
<feature type="transmembrane region" description="Helical" evidence="8">
    <location>
        <begin position="673"/>
        <end position="692"/>
    </location>
</feature>
<evidence type="ECO:0000256" key="7">
    <source>
        <dbReference type="SAM" id="Coils"/>
    </source>
</evidence>
<name>A0A8H4AA27_GIGMA</name>
<sequence>MNDHSLEIVASDEIGNTNFAENEQNMELENDSTQLTLEIINEDINEDISENINEDINEVKENFTDNNSKLERLSDDVNENDIRQKAVNVLAEEKDSKIIAVTEQKSTRPMRKKSYQLRALAGKTLSYQKRQKCVNIFWVTICPLLMVTIATLVGTITDIITPEPPVYLLCSNSNASRLDGSKYSIGEKNFIIPRTLSDQILSAPRNQTIINYNLDLLGNTINECVFWFGRDYPYRAPYENDPQVSSDSLKKRDTTFVPELLFGYFDPSTPASNYGNLLMKETFPWAYVRDAPSVFSGDRPLSLTNLIDPSQFSPRDSFNYGTGFLSMIDTLYYLQYQSINNSIQYIPLPYFQKWRSDSTEKQLDLEMNDKLDDVLDKIRSLSSNSQNFSDLKRNLINQIPWGIILFDNIGNKSQKQWSYTLQFGSNDTLYYNSFPQYIIRKISQQDQLINAISRNYLDNRFASFPQSGFRKVAQQNQLSNAILRTALNNDTSAFRPSITTGFRSMPHLYIDIFDINQLFSSLIGGILYPFGISFLLPTFVIILVKEKEDRIVRMMKMHGLSSTVYYFTHYLHFYILYIITSALLIVTGYFLKLTFFTLTDPWLIVILFFIWGHIQIAMAFLFSTFFKRSRNALVMTFVIVLCSVIFAFGIELVNTPFNGNGSPLFYFVWPPFAFYRAMSIINHSSFLVDLLPMKLSDLRPGNEVFSAVIALTIEYFILMCLTIYYYLVIPSEYGVNKSWNFICAQLFAQPRRFITPTALEAVATKNIAFAAEYGTIFGLLGPNGAGLYKQTEGDATLNGLSISTSINDIYRDIGVCPQLDILWDHLTVEEHLLFYARIRGIPLSKERDAVYSSLKEAHLLSLKSKLAENLNNRERRRLSIAIALVGDPALIFLDEPTTGLDPESRRQIWKIIVGSGKKLSSINNNSNENITSKNNRTIILATHSMEEAEVLCNKIGIMSRGTLRCIGAPSRLKQLYGRGFRLNFSCKNENLEKATV</sequence>
<keyword evidence="5 8" id="KW-1133">Transmembrane helix</keyword>
<keyword evidence="7" id="KW-0175">Coiled coil</keyword>
<feature type="transmembrane region" description="Helical" evidence="8">
    <location>
        <begin position="136"/>
        <end position="156"/>
    </location>
</feature>
<dbReference type="InterPro" id="IPR027417">
    <property type="entry name" value="P-loop_NTPase"/>
</dbReference>
<evidence type="ECO:0000313" key="10">
    <source>
        <dbReference type="EMBL" id="KAF0460901.1"/>
    </source>
</evidence>
<proteinExistence type="predicted"/>
<organism evidence="10 11">
    <name type="scientific">Gigaspora margarita</name>
    <dbReference type="NCBI Taxonomy" id="4874"/>
    <lineage>
        <taxon>Eukaryota</taxon>
        <taxon>Fungi</taxon>
        <taxon>Fungi incertae sedis</taxon>
        <taxon>Mucoromycota</taxon>
        <taxon>Glomeromycotina</taxon>
        <taxon>Glomeromycetes</taxon>
        <taxon>Diversisporales</taxon>
        <taxon>Gigasporaceae</taxon>
        <taxon>Gigaspora</taxon>
    </lineage>
</organism>
<dbReference type="InterPro" id="IPR013525">
    <property type="entry name" value="ABC2_TM"/>
</dbReference>
<comment type="subcellular location">
    <subcellularLocation>
        <location evidence="1">Membrane</location>
        <topology evidence="1">Multi-pass membrane protein</topology>
    </subcellularLocation>
</comment>
<feature type="domain" description="ABC transporter" evidence="9">
    <location>
        <begin position="748"/>
        <end position="985"/>
    </location>
</feature>
<dbReference type="OrthoDB" id="2423127at2759"/>
<dbReference type="PANTHER" id="PTHR19229:SF36">
    <property type="entry name" value="ATP-BINDING CASSETTE SUB-FAMILY A MEMBER 2"/>
    <property type="match status" value="1"/>
</dbReference>
<comment type="caution">
    <text evidence="10">The sequence shown here is derived from an EMBL/GenBank/DDBJ whole genome shotgun (WGS) entry which is preliminary data.</text>
</comment>
<accession>A0A8H4AA27</accession>
<dbReference type="Pfam" id="PF00005">
    <property type="entry name" value="ABC_tran"/>
    <property type="match status" value="1"/>
</dbReference>
<evidence type="ECO:0000256" key="1">
    <source>
        <dbReference type="ARBA" id="ARBA00004141"/>
    </source>
</evidence>
<dbReference type="InterPro" id="IPR026082">
    <property type="entry name" value="ABCA"/>
</dbReference>
<dbReference type="Pfam" id="PF12698">
    <property type="entry name" value="ABC2_membrane_3"/>
    <property type="match status" value="1"/>
</dbReference>
<keyword evidence="6 8" id="KW-0472">Membrane</keyword>
<feature type="transmembrane region" description="Helical" evidence="8">
    <location>
        <begin position="564"/>
        <end position="590"/>
    </location>
</feature>
<dbReference type="Proteomes" id="UP000439903">
    <property type="component" value="Unassembled WGS sequence"/>
</dbReference>
<dbReference type="GO" id="GO:0140359">
    <property type="term" value="F:ABC-type transporter activity"/>
    <property type="evidence" value="ECO:0007669"/>
    <property type="project" value="InterPro"/>
</dbReference>
<keyword evidence="2" id="KW-0813">Transport</keyword>
<keyword evidence="4" id="KW-0677">Repeat</keyword>
<feature type="transmembrane region" description="Helical" evidence="8">
    <location>
        <begin position="633"/>
        <end position="653"/>
    </location>
</feature>
<reference evidence="10 11" key="1">
    <citation type="journal article" date="2019" name="Environ. Microbiol.">
        <title>At the nexus of three kingdoms: the genome of the mycorrhizal fungus Gigaspora margarita provides insights into plant, endobacterial and fungal interactions.</title>
        <authorList>
            <person name="Venice F."/>
            <person name="Ghignone S."/>
            <person name="Salvioli di Fossalunga A."/>
            <person name="Amselem J."/>
            <person name="Novero M."/>
            <person name="Xianan X."/>
            <person name="Sedzielewska Toro K."/>
            <person name="Morin E."/>
            <person name="Lipzen A."/>
            <person name="Grigoriev I.V."/>
            <person name="Henrissat B."/>
            <person name="Martin F.M."/>
            <person name="Bonfante P."/>
        </authorList>
    </citation>
    <scope>NUCLEOTIDE SEQUENCE [LARGE SCALE GENOMIC DNA]</scope>
    <source>
        <strain evidence="10 11">BEG34</strain>
    </source>
</reference>
<dbReference type="GO" id="GO:0005524">
    <property type="term" value="F:ATP binding"/>
    <property type="evidence" value="ECO:0007669"/>
    <property type="project" value="InterPro"/>
</dbReference>
<dbReference type="SUPFAM" id="SSF52540">
    <property type="entry name" value="P-loop containing nucleoside triphosphate hydrolases"/>
    <property type="match status" value="1"/>
</dbReference>
<dbReference type="InterPro" id="IPR003439">
    <property type="entry name" value="ABC_transporter-like_ATP-bd"/>
</dbReference>
<dbReference type="GO" id="GO:0005319">
    <property type="term" value="F:lipid transporter activity"/>
    <property type="evidence" value="ECO:0007669"/>
    <property type="project" value="TreeGrafter"/>
</dbReference>
<feature type="coiled-coil region" evidence="7">
    <location>
        <begin position="53"/>
        <end position="80"/>
    </location>
</feature>
<dbReference type="GO" id="GO:0016887">
    <property type="term" value="F:ATP hydrolysis activity"/>
    <property type="evidence" value="ECO:0007669"/>
    <property type="project" value="InterPro"/>
</dbReference>
<gene>
    <name evidence="10" type="ORF">F8M41_000522</name>
</gene>
<dbReference type="CDD" id="cd03263">
    <property type="entry name" value="ABC_subfamily_A"/>
    <property type="match status" value="1"/>
</dbReference>
<keyword evidence="11" id="KW-1185">Reference proteome</keyword>
<evidence type="ECO:0000256" key="4">
    <source>
        <dbReference type="ARBA" id="ARBA00022737"/>
    </source>
</evidence>
<protein>
    <submittedName>
        <fullName evidence="10">ABC transporter A family member 9</fullName>
    </submittedName>
</protein>
<evidence type="ECO:0000313" key="11">
    <source>
        <dbReference type="Proteomes" id="UP000439903"/>
    </source>
</evidence>
<feature type="transmembrane region" description="Helical" evidence="8">
    <location>
        <begin position="602"/>
        <end position="626"/>
    </location>
</feature>
<evidence type="ECO:0000256" key="2">
    <source>
        <dbReference type="ARBA" id="ARBA00022448"/>
    </source>
</evidence>
<dbReference type="PANTHER" id="PTHR19229">
    <property type="entry name" value="ATP-BINDING CASSETTE TRANSPORTER SUBFAMILY A ABCA"/>
    <property type="match status" value="1"/>
</dbReference>
<dbReference type="GO" id="GO:0016020">
    <property type="term" value="C:membrane"/>
    <property type="evidence" value="ECO:0007669"/>
    <property type="project" value="UniProtKB-SubCell"/>
</dbReference>
<dbReference type="Gene3D" id="3.40.50.300">
    <property type="entry name" value="P-loop containing nucleotide triphosphate hydrolases"/>
    <property type="match status" value="1"/>
</dbReference>
<evidence type="ECO:0000256" key="6">
    <source>
        <dbReference type="ARBA" id="ARBA00023136"/>
    </source>
</evidence>
<dbReference type="PROSITE" id="PS50893">
    <property type="entry name" value="ABC_TRANSPORTER_2"/>
    <property type="match status" value="1"/>
</dbReference>
<evidence type="ECO:0000256" key="5">
    <source>
        <dbReference type="ARBA" id="ARBA00022989"/>
    </source>
</evidence>
<dbReference type="AlphaFoldDB" id="A0A8H4AA27"/>